<evidence type="ECO:0000256" key="4">
    <source>
        <dbReference type="ARBA" id="ARBA00022989"/>
    </source>
</evidence>
<reference evidence="12" key="1">
    <citation type="journal article" date="2023" name="G3 (Bethesda)">
        <title>Whole genome assembly and annotation of the endangered Caribbean coral Acropora cervicornis.</title>
        <authorList>
            <person name="Selwyn J.D."/>
            <person name="Vollmer S.V."/>
        </authorList>
    </citation>
    <scope>NUCLEOTIDE SEQUENCE</scope>
    <source>
        <strain evidence="12">K2</strain>
    </source>
</reference>
<dbReference type="InterPro" id="IPR047526">
    <property type="entry name" value="TNR19/27/EDAR"/>
</dbReference>
<keyword evidence="6 9" id="KW-1015">Disulfide bond</keyword>
<evidence type="ECO:0000256" key="1">
    <source>
        <dbReference type="ARBA" id="ARBA00004167"/>
    </source>
</evidence>
<dbReference type="PROSITE" id="PS00652">
    <property type="entry name" value="TNFR_NGFR_1"/>
    <property type="match status" value="2"/>
</dbReference>
<dbReference type="GO" id="GO:0046330">
    <property type="term" value="P:positive regulation of JNK cascade"/>
    <property type="evidence" value="ECO:0007669"/>
    <property type="project" value="InterPro"/>
</dbReference>
<dbReference type="EMBL" id="JARQWQ010000063">
    <property type="protein sequence ID" value="KAK2555354.1"/>
    <property type="molecule type" value="Genomic_DNA"/>
</dbReference>
<organism evidence="12 13">
    <name type="scientific">Acropora cervicornis</name>
    <name type="common">Staghorn coral</name>
    <dbReference type="NCBI Taxonomy" id="6130"/>
    <lineage>
        <taxon>Eukaryota</taxon>
        <taxon>Metazoa</taxon>
        <taxon>Cnidaria</taxon>
        <taxon>Anthozoa</taxon>
        <taxon>Hexacorallia</taxon>
        <taxon>Scleractinia</taxon>
        <taxon>Astrocoeniina</taxon>
        <taxon>Acroporidae</taxon>
        <taxon>Acropora</taxon>
    </lineage>
</organism>
<evidence type="ECO:0000256" key="6">
    <source>
        <dbReference type="ARBA" id="ARBA00023157"/>
    </source>
</evidence>
<keyword evidence="8" id="KW-0325">Glycoprotein</keyword>
<dbReference type="InterPro" id="IPR001368">
    <property type="entry name" value="TNFR/NGFR_Cys_rich_reg"/>
</dbReference>
<keyword evidence="2 10" id="KW-0812">Transmembrane</keyword>
<comment type="subcellular location">
    <subcellularLocation>
        <location evidence="1">Membrane</location>
        <topology evidence="1">Single-pass membrane protein</topology>
    </subcellularLocation>
</comment>
<evidence type="ECO:0000256" key="9">
    <source>
        <dbReference type="PROSITE-ProRule" id="PRU00206"/>
    </source>
</evidence>
<reference evidence="12" key="2">
    <citation type="journal article" date="2023" name="Science">
        <title>Genomic signatures of disease resistance in endangered staghorn corals.</title>
        <authorList>
            <person name="Vollmer S.V."/>
            <person name="Selwyn J.D."/>
            <person name="Despard B.A."/>
            <person name="Roesel C.L."/>
        </authorList>
    </citation>
    <scope>NUCLEOTIDE SEQUENCE</scope>
    <source>
        <strain evidence="12">K2</strain>
    </source>
</reference>
<dbReference type="GO" id="GO:0038023">
    <property type="term" value="F:signaling receptor activity"/>
    <property type="evidence" value="ECO:0007669"/>
    <property type="project" value="InterPro"/>
</dbReference>
<evidence type="ECO:0000256" key="5">
    <source>
        <dbReference type="ARBA" id="ARBA00023136"/>
    </source>
</evidence>
<feature type="transmembrane region" description="Helical" evidence="10">
    <location>
        <begin position="20"/>
        <end position="43"/>
    </location>
</feature>
<keyword evidence="5 10" id="KW-0472">Membrane</keyword>
<feature type="disulfide bond" evidence="9">
    <location>
        <begin position="484"/>
        <end position="499"/>
    </location>
</feature>
<dbReference type="PANTHER" id="PTHR12120:SF10">
    <property type="entry name" value="TNFR-CYS DOMAIN-CONTAINING PROTEIN"/>
    <property type="match status" value="1"/>
</dbReference>
<evidence type="ECO:0000259" key="11">
    <source>
        <dbReference type="PROSITE" id="PS50050"/>
    </source>
</evidence>
<keyword evidence="13" id="KW-1185">Reference proteome</keyword>
<dbReference type="CDD" id="cd00185">
    <property type="entry name" value="TNFRSF"/>
    <property type="match status" value="1"/>
</dbReference>
<dbReference type="PROSITE" id="PS50050">
    <property type="entry name" value="TNFR_NGFR_2"/>
    <property type="match status" value="2"/>
</dbReference>
<feature type="domain" description="TNFR-Cys" evidence="11">
    <location>
        <begin position="483"/>
        <end position="522"/>
    </location>
</feature>
<evidence type="ECO:0000313" key="13">
    <source>
        <dbReference type="Proteomes" id="UP001249851"/>
    </source>
</evidence>
<dbReference type="PANTHER" id="PTHR12120">
    <property type="entry name" value="TNFR-CYS DOMAIN-CONTAINING PROTEIN"/>
    <property type="match status" value="1"/>
</dbReference>
<feature type="domain" description="TNFR-Cys" evidence="11">
    <location>
        <begin position="105"/>
        <end position="144"/>
    </location>
</feature>
<dbReference type="Gene3D" id="2.10.50.10">
    <property type="entry name" value="Tumor Necrosis Factor Receptor, subunit A, domain 2"/>
    <property type="match status" value="2"/>
</dbReference>
<comment type="caution">
    <text evidence="12">The sequence shown here is derived from an EMBL/GenBank/DDBJ whole genome shotgun (WGS) entry which is preliminary data.</text>
</comment>
<accession>A0AAD9Q6A6</accession>
<evidence type="ECO:0000256" key="7">
    <source>
        <dbReference type="ARBA" id="ARBA00023170"/>
    </source>
</evidence>
<comment type="caution">
    <text evidence="9">Lacks conserved residue(s) required for the propagation of feature annotation.</text>
</comment>
<feature type="transmembrane region" description="Helical" evidence="10">
    <location>
        <begin position="643"/>
        <end position="662"/>
    </location>
</feature>
<feature type="transmembrane region" description="Helical" evidence="10">
    <location>
        <begin position="257"/>
        <end position="277"/>
    </location>
</feature>
<feature type="repeat" description="TNFR-Cys" evidence="9">
    <location>
        <begin position="105"/>
        <end position="144"/>
    </location>
</feature>
<dbReference type="Proteomes" id="UP001249851">
    <property type="component" value="Unassembled WGS sequence"/>
</dbReference>
<evidence type="ECO:0000256" key="8">
    <source>
        <dbReference type="ARBA" id="ARBA00023180"/>
    </source>
</evidence>
<evidence type="ECO:0000256" key="3">
    <source>
        <dbReference type="ARBA" id="ARBA00022737"/>
    </source>
</evidence>
<keyword evidence="4 10" id="KW-1133">Transmembrane helix</keyword>
<gene>
    <name evidence="12" type="ORF">P5673_022986</name>
</gene>
<name>A0AAD9Q6A6_ACRCE</name>
<keyword evidence="3" id="KW-0677">Repeat</keyword>
<proteinExistence type="predicted"/>
<sequence length="802" mass="88937">MNKTISYGDLDTKGKPLGQLPFGVAIVSVMGHPTTILKAFVLANAAKLSSSRPVKCGPSQYTVLNPQNREEIVKCQDCPRCPRGEGVPVQCGSKVLDGTSLHCKPCEHGKSFSNTTDSSTCLSCHECGKKTVLHQCNLTDNRICGDCPAKHFLEPHLNVCVECFNCCSDVPDNERMTQCGKIPGLPKSEWCEPNEKNKLCAKVNTPKNDNGFTKTTTSTATTVNQTSATTVSFVESSRSSISINKLTTAAENSSAEIIISSSCILAILSLVAIIFIYKKWFAGQTSSTNRNEEYVEVETELTVADVRTLYRMNNRQIRDVMIFQIQNKLDIPETAQKKAWRSMFLTLKVHPDNFNKILSSEDTTFAAIDYFETLGHQQPKLREFVKALIGCGRYDLASIICNWPYENNEDSNCETQAFLLANVPNLSSSRPTKCGPSQYTVFNPQNHEEIVKCQDCPKCPRGEGVPVQCGSRVPDGTSTQCKPCELGKSFSNTTDSSTCLSCHECGKKTVLQQCNLTENRKCGECPANYFLERHLNDCVECFTCCSDVPDNERMEQCGKDLGLPASQWCEPNEKNKLCAKLNTPKHDEANKTTTSTSTIVSQTSATTVSLVESSRSSISTNKSSIAIDLASKTGQTENSSAEILISSSCILAILFLAIILIYKKWSARTTSSTNRNEEYVEVETELLITDIRNLFWMNNGDNEDVMIFQVQNKLDIPETAQKKTWHSVFLALKGHPDHFNKILSSGDTTFAAIDYFETLGLQQPKLRKFVRALLVCGRNDLARIICDWPYKNNEDTNCETQV</sequence>
<dbReference type="AlphaFoldDB" id="A0AAD9Q6A6"/>
<feature type="repeat" description="TNFR-Cys" evidence="9">
    <location>
        <begin position="483"/>
        <end position="522"/>
    </location>
</feature>
<feature type="disulfide bond" evidence="9">
    <location>
        <begin position="106"/>
        <end position="121"/>
    </location>
</feature>
<evidence type="ECO:0000313" key="12">
    <source>
        <dbReference type="EMBL" id="KAK2555354.1"/>
    </source>
</evidence>
<evidence type="ECO:0000256" key="2">
    <source>
        <dbReference type="ARBA" id="ARBA00022692"/>
    </source>
</evidence>
<dbReference type="GO" id="GO:0005886">
    <property type="term" value="C:plasma membrane"/>
    <property type="evidence" value="ECO:0007669"/>
    <property type="project" value="TreeGrafter"/>
</dbReference>
<dbReference type="SMART" id="SM00208">
    <property type="entry name" value="TNFR"/>
    <property type="match status" value="2"/>
</dbReference>
<evidence type="ECO:0000256" key="10">
    <source>
        <dbReference type="SAM" id="Phobius"/>
    </source>
</evidence>
<protein>
    <recommendedName>
        <fullName evidence="11">TNFR-Cys domain-containing protein</fullName>
    </recommendedName>
</protein>
<dbReference type="GO" id="GO:0043123">
    <property type="term" value="P:positive regulation of canonical NF-kappaB signal transduction"/>
    <property type="evidence" value="ECO:0007669"/>
    <property type="project" value="InterPro"/>
</dbReference>
<keyword evidence="7" id="KW-0675">Receptor</keyword>